<evidence type="ECO:0000313" key="9">
    <source>
        <dbReference type="Proteomes" id="UP000266188"/>
    </source>
</evidence>
<dbReference type="InterPro" id="IPR002575">
    <property type="entry name" value="Aminoglycoside_PTrfase"/>
</dbReference>
<keyword evidence="9" id="KW-1185">Reference proteome</keyword>
<dbReference type="PANTHER" id="PTHR36091:SF1">
    <property type="entry name" value="ALTERED INHERITANCE OF MITOCHONDRIA PROTEIN 9, MITOCHONDRIAL"/>
    <property type="match status" value="1"/>
</dbReference>
<dbReference type="GO" id="GO:0005739">
    <property type="term" value="C:mitochondrion"/>
    <property type="evidence" value="ECO:0007669"/>
    <property type="project" value="UniProtKB-SubCell"/>
</dbReference>
<name>A0A3A3A3V5_9EURO</name>
<dbReference type="PANTHER" id="PTHR36091">
    <property type="entry name" value="ALTERED INHERITANCE OF MITOCHONDRIA PROTEIN 9, MITOCHONDRIAL"/>
    <property type="match status" value="1"/>
</dbReference>
<dbReference type="Proteomes" id="UP000266188">
    <property type="component" value="Unassembled WGS sequence"/>
</dbReference>
<protein>
    <recommendedName>
        <fullName evidence="3">Altered inheritance of mitochondria protein 9, mitochondrial</fullName>
    </recommendedName>
    <alternativeName>
        <fullName evidence="6">Found in mitochondrial proteome protein 29</fullName>
    </alternativeName>
</protein>
<sequence length="439" mass="50259">MDNGTEVFAKLPNPNAGPSRYMTASEVATHELLRNVFQIPVPRILALSFDATDNPVGTEYIIAENASGVRLGSIWGQWSREAKLRLITQIVDMENTLTTISFPKHGSIYFKDNLRLLTGKSEEINVELATTKSLNRFSIGFITSPELWDDNRREMELDRGPWLDSQEYTQALGRNEIAWIKSYARPRMNYHKSTKDLEVPDEGHALLAPYMKLAPHLVPKTTDEAANSNVLWHPDLHLDNVFVNPDTHKITSILDWQSACVAPLFYQSGIPKMFRHPRLVREGWVVPERPENFDTLEENEQKRIDDVWRVKLYISTMKLKFINDLHATGLFSVKQQSQLSGSLSGCQLPCPIEFTTKDLELHAKEEENMDGIGHMVALFRDQGVLPVEGMVDPKDFEVARENSRKFKEVFVSLAENKAERELYENIWPYQEPTVNTEEM</sequence>
<keyword evidence="8" id="KW-0808">Transferase</keyword>
<dbReference type="InterPro" id="IPR011009">
    <property type="entry name" value="Kinase-like_dom_sf"/>
</dbReference>
<comment type="similarity">
    <text evidence="2">Belongs to the AIM9 family.</text>
</comment>
<evidence type="ECO:0000259" key="7">
    <source>
        <dbReference type="Pfam" id="PF01636"/>
    </source>
</evidence>
<gene>
    <name evidence="8" type="ORF">PHISCL_02924</name>
</gene>
<dbReference type="OrthoDB" id="2831558at2759"/>
<dbReference type="GO" id="GO:0016740">
    <property type="term" value="F:transferase activity"/>
    <property type="evidence" value="ECO:0007669"/>
    <property type="project" value="UniProtKB-KW"/>
</dbReference>
<dbReference type="InterPro" id="IPR051035">
    <property type="entry name" value="Mito_inheritance_9"/>
</dbReference>
<evidence type="ECO:0000256" key="4">
    <source>
        <dbReference type="ARBA" id="ARBA00022946"/>
    </source>
</evidence>
<keyword evidence="5" id="KW-0496">Mitochondrion</keyword>
<evidence type="ECO:0000313" key="8">
    <source>
        <dbReference type="EMBL" id="RJE24715.1"/>
    </source>
</evidence>
<dbReference type="Pfam" id="PF01636">
    <property type="entry name" value="APH"/>
    <property type="match status" value="1"/>
</dbReference>
<evidence type="ECO:0000256" key="5">
    <source>
        <dbReference type="ARBA" id="ARBA00023128"/>
    </source>
</evidence>
<reference evidence="9" key="1">
    <citation type="submission" date="2017-02" db="EMBL/GenBank/DDBJ databases">
        <authorList>
            <person name="Tafer H."/>
            <person name="Lopandic K."/>
        </authorList>
    </citation>
    <scope>NUCLEOTIDE SEQUENCE [LARGE SCALE GENOMIC DNA]</scope>
    <source>
        <strain evidence="9">CBS 366.77</strain>
    </source>
</reference>
<evidence type="ECO:0000256" key="1">
    <source>
        <dbReference type="ARBA" id="ARBA00004173"/>
    </source>
</evidence>
<comment type="caution">
    <text evidence="8">The sequence shown here is derived from an EMBL/GenBank/DDBJ whole genome shotgun (WGS) entry which is preliminary data.</text>
</comment>
<dbReference type="EMBL" id="MVGC01000070">
    <property type="protein sequence ID" value="RJE24715.1"/>
    <property type="molecule type" value="Genomic_DNA"/>
</dbReference>
<dbReference type="SUPFAM" id="SSF56112">
    <property type="entry name" value="Protein kinase-like (PK-like)"/>
    <property type="match status" value="1"/>
</dbReference>
<evidence type="ECO:0000256" key="3">
    <source>
        <dbReference type="ARBA" id="ARBA00016197"/>
    </source>
</evidence>
<dbReference type="AlphaFoldDB" id="A0A3A3A3V5"/>
<feature type="domain" description="Aminoglycoside phosphotransferase" evidence="7">
    <location>
        <begin position="183"/>
        <end position="266"/>
    </location>
</feature>
<evidence type="ECO:0000256" key="6">
    <source>
        <dbReference type="ARBA" id="ARBA00031849"/>
    </source>
</evidence>
<organism evidence="8 9">
    <name type="scientific">Aspergillus sclerotialis</name>
    <dbReference type="NCBI Taxonomy" id="2070753"/>
    <lineage>
        <taxon>Eukaryota</taxon>
        <taxon>Fungi</taxon>
        <taxon>Dikarya</taxon>
        <taxon>Ascomycota</taxon>
        <taxon>Pezizomycotina</taxon>
        <taxon>Eurotiomycetes</taxon>
        <taxon>Eurotiomycetidae</taxon>
        <taxon>Eurotiales</taxon>
        <taxon>Aspergillaceae</taxon>
        <taxon>Aspergillus</taxon>
        <taxon>Aspergillus subgen. Polypaecilum</taxon>
    </lineage>
</organism>
<keyword evidence="4" id="KW-0809">Transit peptide</keyword>
<comment type="subcellular location">
    <subcellularLocation>
        <location evidence="1">Mitochondrion</location>
    </subcellularLocation>
</comment>
<dbReference type="Gene3D" id="3.90.1200.10">
    <property type="match status" value="1"/>
</dbReference>
<proteinExistence type="inferred from homology"/>
<evidence type="ECO:0000256" key="2">
    <source>
        <dbReference type="ARBA" id="ARBA00005543"/>
    </source>
</evidence>
<accession>A0A3A3A3V5</accession>